<dbReference type="AlphaFoldDB" id="A0AAV4LD37"/>
<proteinExistence type="predicted"/>
<comment type="caution">
    <text evidence="2">The sequence shown here is derived from an EMBL/GenBank/DDBJ whole genome shotgun (WGS) entry which is preliminary data.</text>
</comment>
<sequence>MRQIWEDSAVKKDQEPNERRAGVPRTPNPLLEVGTPVHSTIPEKTTVSGQTVPAAVPL</sequence>
<feature type="region of interest" description="Disordered" evidence="1">
    <location>
        <begin position="1"/>
        <end position="58"/>
    </location>
</feature>
<feature type="compositionally biased region" description="Polar residues" evidence="1">
    <location>
        <begin position="42"/>
        <end position="51"/>
    </location>
</feature>
<accession>A0AAV4LD37</accession>
<gene>
    <name evidence="2" type="ORF">DNHGIG_12600</name>
</gene>
<evidence type="ECO:0000256" key="1">
    <source>
        <dbReference type="SAM" id="MobiDB-lite"/>
    </source>
</evidence>
<reference evidence="2" key="1">
    <citation type="journal article" date="2023" name="Int. J. Syst. Evol. Microbiol.">
        <title>Collibacillus ludicampi gen. nov., sp. nov., a new soil bacterium of the family Alicyclobacillaceae.</title>
        <authorList>
            <person name="Jojima T."/>
            <person name="Ioku Y."/>
            <person name="Fukuta Y."/>
            <person name="Shirasaka N."/>
            <person name="Matsumura Y."/>
            <person name="Mori M."/>
        </authorList>
    </citation>
    <scope>NUCLEOTIDE SEQUENCE</scope>
    <source>
        <strain evidence="2">TP075</strain>
    </source>
</reference>
<protein>
    <submittedName>
        <fullName evidence="2">Uncharacterized protein</fullName>
    </submittedName>
</protein>
<keyword evidence="3" id="KW-1185">Reference proteome</keyword>
<organism evidence="2 3">
    <name type="scientific">Collibacillus ludicampi</name>
    <dbReference type="NCBI Taxonomy" id="2771369"/>
    <lineage>
        <taxon>Bacteria</taxon>
        <taxon>Bacillati</taxon>
        <taxon>Bacillota</taxon>
        <taxon>Bacilli</taxon>
        <taxon>Bacillales</taxon>
        <taxon>Alicyclobacillaceae</taxon>
        <taxon>Collibacillus</taxon>
    </lineage>
</organism>
<name>A0AAV4LD37_9BACL</name>
<feature type="compositionally biased region" description="Basic and acidic residues" evidence="1">
    <location>
        <begin position="1"/>
        <end position="21"/>
    </location>
</feature>
<dbReference type="EMBL" id="BOQE01000001">
    <property type="protein sequence ID" value="GIM45711.1"/>
    <property type="molecule type" value="Genomic_DNA"/>
</dbReference>
<dbReference type="Proteomes" id="UP001057291">
    <property type="component" value="Unassembled WGS sequence"/>
</dbReference>
<dbReference type="RefSeq" id="WP_282198888.1">
    <property type="nucleotide sequence ID" value="NZ_BOQE01000001.1"/>
</dbReference>
<evidence type="ECO:0000313" key="3">
    <source>
        <dbReference type="Proteomes" id="UP001057291"/>
    </source>
</evidence>
<evidence type="ECO:0000313" key="2">
    <source>
        <dbReference type="EMBL" id="GIM45711.1"/>
    </source>
</evidence>